<name>A0A0P0P2S4_9CAUL</name>
<protein>
    <recommendedName>
        <fullName evidence="1">N-acetyltransferase domain-containing protein</fullName>
    </recommendedName>
</protein>
<evidence type="ECO:0000259" key="1">
    <source>
        <dbReference type="PROSITE" id="PS51186"/>
    </source>
</evidence>
<dbReference type="PROSITE" id="PS51186">
    <property type="entry name" value="GNAT"/>
    <property type="match status" value="1"/>
</dbReference>
<dbReference type="Gene3D" id="3.40.630.30">
    <property type="match status" value="1"/>
</dbReference>
<keyword evidence="3" id="KW-1185">Reference proteome</keyword>
<dbReference type="RefSeq" id="WP_062149932.1">
    <property type="nucleotide sequence ID" value="NZ_CP013002.1"/>
</dbReference>
<dbReference type="Proteomes" id="UP000056905">
    <property type="component" value="Chromosome"/>
</dbReference>
<accession>A0A0P0P2S4</accession>
<dbReference type="EMBL" id="CP013002">
    <property type="protein sequence ID" value="ALL14736.1"/>
    <property type="molecule type" value="Genomic_DNA"/>
</dbReference>
<dbReference type="Pfam" id="PF00583">
    <property type="entry name" value="Acetyltransf_1"/>
    <property type="match status" value="1"/>
</dbReference>
<evidence type="ECO:0000313" key="3">
    <source>
        <dbReference type="Proteomes" id="UP000056905"/>
    </source>
</evidence>
<sequence>MNTITIRPLSADDLTSAKDVINTTGLFPGEMLDEMAAPFLTGVAPDELWFVAVDTQAVMGLVYCAQERMTDGTWNLLLVAVRESEQGKGVGSRLTRYLEQALSKRSARVLIVETSGLPDFDRTRAVYRTLDYVEVARIPEFYASGEDKVVFWKLLPQ</sequence>
<dbReference type="KEGG" id="chq:AQ619_15980"/>
<feature type="domain" description="N-acetyltransferase" evidence="1">
    <location>
        <begin position="4"/>
        <end position="156"/>
    </location>
</feature>
<organism evidence="2 3">
    <name type="scientific">Caulobacter henricii</name>
    <dbReference type="NCBI Taxonomy" id="69395"/>
    <lineage>
        <taxon>Bacteria</taxon>
        <taxon>Pseudomonadati</taxon>
        <taxon>Pseudomonadota</taxon>
        <taxon>Alphaproteobacteria</taxon>
        <taxon>Caulobacterales</taxon>
        <taxon>Caulobacteraceae</taxon>
        <taxon>Caulobacter</taxon>
    </lineage>
</organism>
<evidence type="ECO:0000313" key="2">
    <source>
        <dbReference type="EMBL" id="ALL14736.1"/>
    </source>
</evidence>
<dbReference type="GO" id="GO:0016747">
    <property type="term" value="F:acyltransferase activity, transferring groups other than amino-acyl groups"/>
    <property type="evidence" value="ECO:0007669"/>
    <property type="project" value="InterPro"/>
</dbReference>
<proteinExistence type="predicted"/>
<gene>
    <name evidence="2" type="ORF">AQ619_15980</name>
</gene>
<dbReference type="InterPro" id="IPR016181">
    <property type="entry name" value="Acyl_CoA_acyltransferase"/>
</dbReference>
<dbReference type="STRING" id="69395.AQ619_15980"/>
<dbReference type="InterPro" id="IPR000182">
    <property type="entry name" value="GNAT_dom"/>
</dbReference>
<dbReference type="CDD" id="cd04301">
    <property type="entry name" value="NAT_SF"/>
    <property type="match status" value="1"/>
</dbReference>
<reference evidence="2 3" key="1">
    <citation type="submission" date="2015-10" db="EMBL/GenBank/DDBJ databases">
        <title>Conservation of the essential genome among Caulobacter and Brevundimonas species.</title>
        <authorList>
            <person name="Scott D."/>
            <person name="Ely B."/>
        </authorList>
    </citation>
    <scope>NUCLEOTIDE SEQUENCE [LARGE SCALE GENOMIC DNA]</scope>
    <source>
        <strain evidence="2 3">CB4</strain>
    </source>
</reference>
<dbReference type="AlphaFoldDB" id="A0A0P0P2S4"/>
<dbReference type="SUPFAM" id="SSF55729">
    <property type="entry name" value="Acyl-CoA N-acyltransferases (Nat)"/>
    <property type="match status" value="1"/>
</dbReference>